<name>A0A8H6XVG0_9AGAR</name>
<keyword evidence="4" id="KW-1185">Reference proteome</keyword>
<evidence type="ECO:0000259" key="2">
    <source>
        <dbReference type="Pfam" id="PF18803"/>
    </source>
</evidence>
<feature type="region of interest" description="Disordered" evidence="1">
    <location>
        <begin position="46"/>
        <end position="78"/>
    </location>
</feature>
<dbReference type="Proteomes" id="UP000620124">
    <property type="component" value="Unassembled WGS sequence"/>
</dbReference>
<sequence length="1140" mass="128804">MEDPFAGSSSGNPWCLDDKGRLFLPKGKFGRNLAVLSPRKRSIFSPPRKRQIIGGPRSTIRRDTRPRAKLPAPSPPLKARTHIRYTYGKRTRREVPLSATDLYLDDAHPQTKAPLTGHKCIICDCVKSHPVVLFDARPHAPVASFAETDLAHISVASIMATKAKSKDKGRHGGRECPTVPTMHVHQPHFAQVVSVSANGRSVTAPGHTLQTHPNVPSYFEEDFQTNAAVESVDFSYDLGDTALVGEVQEPVSDGIILKSRRKVYQNSDYPMLTWAQHQDEYLDELLRLEGRGYANIYSTCGGCGTADPTYRCAQQTCYGPSLYCKKCIVSRHAALPMHWIQEWNGTFFERRSLKSLGLVIQLGHPIGTGCNNPVKAIVTFTVIDLTGIHNVDVNFCDCDSRIERRQHVCWWPATACDPQTCATFGVLRLFQILNCLGKVSAHDFLRSLELLTNNDGLEAPADRRRAFCHIVRQYRTTLMMKRARRGHDPSGVKGTAQGELALRCQACPQAGRNLPAGWDNINWAEMPEDLRYKYFTFVAQDCNFRLINRNVSSAAKDPILNDGCGFFVNHAKYTEFLSNHVMEEEILSCSGFQAMFLANRKRMKGLHTTGVGGVTCARHNMWLPNGIGDLQLGERYCNMDFILFSAMLNMIIFYLILSYDIACQYGKNFWSRMQQLPAVMHLLVEQTRVWFKVPNFHLPPHQVACHSPYSFHYMWGAGRTHGETVEQNWEFTNGAAASTKMMGLGTRPATLEDLFAFHNWRRLVANRRLLSKRMAENVKDGQVHRDAFEAFDAALREMAPEMVEGWKKWVHSWELRQHTNGVESPFELKEKVMTMRDIRNKLAKEELLRSGDGTEVEWEDTPSTFILMGLEIKETQRHLAIDVKAVSNPTDVQALDFLKRRTALIKRVAHPHDDKPLPPAALYGLNYAIDTRGNAIKRLKGGGPWEKELAVLEDGDVRALNERALTAEEAEQRKAIHDYKDVAEEGGMAAFGVVALGEGRRTLSWIWYTTRAEDPSEAELVEALRVEWCKAYARMQRWQEDVVLVKEEMHRTIEYGFWSAGEWARRAGGRAGTVDDELLEGLTAYAWEQQNREITTCETLTRNWAKIREKGRAYLARETAPSVEVVVPLDDDDERAGGGR</sequence>
<dbReference type="PANTHER" id="PTHR33096">
    <property type="entry name" value="CXC2 DOMAIN-CONTAINING PROTEIN"/>
    <property type="match status" value="1"/>
</dbReference>
<accession>A0A8H6XVG0</accession>
<comment type="caution">
    <text evidence="3">The sequence shown here is derived from an EMBL/GenBank/DDBJ whole genome shotgun (WGS) entry which is preliminary data.</text>
</comment>
<evidence type="ECO:0000313" key="4">
    <source>
        <dbReference type="Proteomes" id="UP000620124"/>
    </source>
</evidence>
<dbReference type="EMBL" id="JACAZI010000012">
    <property type="protein sequence ID" value="KAF7347015.1"/>
    <property type="molecule type" value="Genomic_DNA"/>
</dbReference>
<dbReference type="InterPro" id="IPR040521">
    <property type="entry name" value="KDZ"/>
</dbReference>
<reference evidence="3" key="1">
    <citation type="submission" date="2020-05" db="EMBL/GenBank/DDBJ databases">
        <title>Mycena genomes resolve the evolution of fungal bioluminescence.</title>
        <authorList>
            <person name="Tsai I.J."/>
        </authorList>
    </citation>
    <scope>NUCLEOTIDE SEQUENCE</scope>
    <source>
        <strain evidence="3">CCC161011</strain>
    </source>
</reference>
<dbReference type="OrthoDB" id="2974258at2759"/>
<proteinExistence type="predicted"/>
<dbReference type="AlphaFoldDB" id="A0A8H6XVG0"/>
<organism evidence="3 4">
    <name type="scientific">Mycena venus</name>
    <dbReference type="NCBI Taxonomy" id="2733690"/>
    <lineage>
        <taxon>Eukaryota</taxon>
        <taxon>Fungi</taxon>
        <taxon>Dikarya</taxon>
        <taxon>Basidiomycota</taxon>
        <taxon>Agaricomycotina</taxon>
        <taxon>Agaricomycetes</taxon>
        <taxon>Agaricomycetidae</taxon>
        <taxon>Agaricales</taxon>
        <taxon>Marasmiineae</taxon>
        <taxon>Mycenaceae</taxon>
        <taxon>Mycena</taxon>
    </lineage>
</organism>
<dbReference type="PANTHER" id="PTHR33096:SF1">
    <property type="entry name" value="CXC1-LIKE CYSTEINE CLUSTER ASSOCIATED WITH KDZ TRANSPOSASES DOMAIN-CONTAINING PROTEIN"/>
    <property type="match status" value="1"/>
</dbReference>
<evidence type="ECO:0000256" key="1">
    <source>
        <dbReference type="SAM" id="MobiDB-lite"/>
    </source>
</evidence>
<protein>
    <submittedName>
        <fullName evidence="3">CxC2 domain-containing protein</fullName>
    </submittedName>
</protein>
<dbReference type="Pfam" id="PF18758">
    <property type="entry name" value="KDZ"/>
    <property type="match status" value="1"/>
</dbReference>
<dbReference type="Pfam" id="PF18803">
    <property type="entry name" value="CxC2"/>
    <property type="match status" value="1"/>
</dbReference>
<gene>
    <name evidence="3" type="ORF">MVEN_01454600</name>
</gene>
<feature type="domain" description="CxC2-like cysteine cluster KDZ transposase-associated" evidence="2">
    <location>
        <begin position="353"/>
        <end position="455"/>
    </location>
</feature>
<dbReference type="InterPro" id="IPR041457">
    <property type="entry name" value="CxC2_KDZ-assoc"/>
</dbReference>
<evidence type="ECO:0000313" key="3">
    <source>
        <dbReference type="EMBL" id="KAF7347015.1"/>
    </source>
</evidence>